<dbReference type="PANTHER" id="PTHR30154:SF34">
    <property type="entry name" value="TRANSCRIPTIONAL REGULATOR AZLB"/>
    <property type="match status" value="1"/>
</dbReference>
<dbReference type="RefSeq" id="WP_161708627.1">
    <property type="nucleotide sequence ID" value="NZ_JAABLQ010000001.1"/>
</dbReference>
<dbReference type="InterPro" id="IPR011008">
    <property type="entry name" value="Dimeric_a/b-barrel"/>
</dbReference>
<keyword evidence="1" id="KW-0805">Transcription regulation</keyword>
<name>A0A7X5J9Q0_9HYPH</name>
<dbReference type="PROSITE" id="PS50956">
    <property type="entry name" value="HTH_ASNC_2"/>
    <property type="match status" value="1"/>
</dbReference>
<dbReference type="Gene3D" id="3.30.70.920">
    <property type="match status" value="1"/>
</dbReference>
<comment type="caution">
    <text evidence="5">The sequence shown here is derived from an EMBL/GenBank/DDBJ whole genome shotgun (WGS) entry which is preliminary data.</text>
</comment>
<protein>
    <submittedName>
        <fullName evidence="5">AsnC family transcriptional regulator</fullName>
    </submittedName>
</protein>
<dbReference type="PRINTS" id="PR00033">
    <property type="entry name" value="HTHASNC"/>
</dbReference>
<dbReference type="GO" id="GO:0005829">
    <property type="term" value="C:cytosol"/>
    <property type="evidence" value="ECO:0007669"/>
    <property type="project" value="TreeGrafter"/>
</dbReference>
<dbReference type="InterPro" id="IPR019888">
    <property type="entry name" value="Tscrpt_reg_AsnC-like"/>
</dbReference>
<dbReference type="Pfam" id="PF01037">
    <property type="entry name" value="AsnC_trans_reg"/>
    <property type="match status" value="1"/>
</dbReference>
<gene>
    <name evidence="5" type="ORF">GWI72_10630</name>
</gene>
<dbReference type="SMART" id="SM00344">
    <property type="entry name" value="HTH_ASNC"/>
    <property type="match status" value="1"/>
</dbReference>
<dbReference type="SUPFAM" id="SSF54909">
    <property type="entry name" value="Dimeric alpha+beta barrel"/>
    <property type="match status" value="1"/>
</dbReference>
<dbReference type="PANTHER" id="PTHR30154">
    <property type="entry name" value="LEUCINE-RESPONSIVE REGULATORY PROTEIN"/>
    <property type="match status" value="1"/>
</dbReference>
<dbReference type="InterPro" id="IPR000485">
    <property type="entry name" value="AsnC-type_HTH_dom"/>
</dbReference>
<organism evidence="5 6">
    <name type="scientific">Pannonibacter tanglangensis</name>
    <dbReference type="NCBI Taxonomy" id="2750084"/>
    <lineage>
        <taxon>Bacteria</taxon>
        <taxon>Pseudomonadati</taxon>
        <taxon>Pseudomonadota</taxon>
        <taxon>Alphaproteobacteria</taxon>
        <taxon>Hyphomicrobiales</taxon>
        <taxon>Stappiaceae</taxon>
        <taxon>Pannonibacter</taxon>
    </lineage>
</organism>
<feature type="domain" description="HTH asnC-type" evidence="4">
    <location>
        <begin position="3"/>
        <end position="64"/>
    </location>
</feature>
<evidence type="ECO:0000256" key="2">
    <source>
        <dbReference type="ARBA" id="ARBA00023125"/>
    </source>
</evidence>
<proteinExistence type="predicted"/>
<dbReference type="GO" id="GO:0043200">
    <property type="term" value="P:response to amino acid"/>
    <property type="evidence" value="ECO:0007669"/>
    <property type="project" value="TreeGrafter"/>
</dbReference>
<evidence type="ECO:0000259" key="4">
    <source>
        <dbReference type="PROSITE" id="PS50956"/>
    </source>
</evidence>
<evidence type="ECO:0000256" key="3">
    <source>
        <dbReference type="ARBA" id="ARBA00023163"/>
    </source>
</evidence>
<dbReference type="InterPro" id="IPR019887">
    <property type="entry name" value="Tscrpt_reg_AsnC/Lrp_C"/>
</dbReference>
<keyword evidence="2" id="KW-0238">DNA-binding</keyword>
<dbReference type="SUPFAM" id="SSF46785">
    <property type="entry name" value="Winged helix' DNA-binding domain"/>
    <property type="match status" value="1"/>
</dbReference>
<dbReference type="InterPro" id="IPR036390">
    <property type="entry name" value="WH_DNA-bd_sf"/>
</dbReference>
<evidence type="ECO:0000313" key="6">
    <source>
        <dbReference type="Proteomes" id="UP000586722"/>
    </source>
</evidence>
<dbReference type="InterPro" id="IPR036388">
    <property type="entry name" value="WH-like_DNA-bd_sf"/>
</dbReference>
<dbReference type="Proteomes" id="UP000586722">
    <property type="component" value="Unassembled WGS sequence"/>
</dbReference>
<evidence type="ECO:0000313" key="5">
    <source>
        <dbReference type="EMBL" id="NBN78721.1"/>
    </source>
</evidence>
<reference evidence="6" key="1">
    <citation type="submission" date="2020-01" db="EMBL/GenBank/DDBJ databases">
        <authorList>
            <person name="Fang Y."/>
            <person name="Sun R."/>
            <person name="Nie L."/>
            <person name="He J."/>
            <person name="Hao L."/>
            <person name="Wang L."/>
            <person name="Su S."/>
            <person name="Lv E."/>
            <person name="Zhang Z."/>
            <person name="Xie R."/>
            <person name="Liu H."/>
        </authorList>
    </citation>
    <scope>NUCLEOTIDE SEQUENCE [LARGE SCALE GENOMIC DNA]</scope>
    <source>
        <strain evidence="6">XCT-53</strain>
    </source>
</reference>
<dbReference type="EMBL" id="JAABLQ010000001">
    <property type="protein sequence ID" value="NBN78721.1"/>
    <property type="molecule type" value="Genomic_DNA"/>
</dbReference>
<keyword evidence="6" id="KW-1185">Reference proteome</keyword>
<keyword evidence="3" id="KW-0804">Transcription</keyword>
<dbReference type="AlphaFoldDB" id="A0A7X5J9Q0"/>
<dbReference type="Pfam" id="PF13404">
    <property type="entry name" value="HTH_AsnC-type"/>
    <property type="match status" value="1"/>
</dbReference>
<evidence type="ECO:0000256" key="1">
    <source>
        <dbReference type="ARBA" id="ARBA00023015"/>
    </source>
</evidence>
<dbReference type="Gene3D" id="1.10.10.10">
    <property type="entry name" value="Winged helix-like DNA-binding domain superfamily/Winged helix DNA-binding domain"/>
    <property type="match status" value="1"/>
</dbReference>
<dbReference type="GO" id="GO:0043565">
    <property type="term" value="F:sequence-specific DNA binding"/>
    <property type="evidence" value="ECO:0007669"/>
    <property type="project" value="InterPro"/>
</dbReference>
<sequence>MHLDEINRRLIELLKADARLPLKTLAAEVGLARSSVRERIDRMEKAGIIRGYHADIAPEAMGAALQAHLLVRLTKTPARDTVSRIIRLPGVTACASLTGDTDLIVSVSVADTEALNRLRDTIASLPHIADLTTAIVLRDEMRG</sequence>
<accession>A0A7X5J9Q0</accession>